<evidence type="ECO:0000259" key="9">
    <source>
        <dbReference type="PROSITE" id="PS50271"/>
    </source>
</evidence>
<dbReference type="PROSITE" id="PS00972">
    <property type="entry name" value="USP_1"/>
    <property type="match status" value="1"/>
</dbReference>
<dbReference type="OrthoDB" id="21192at2759"/>
<dbReference type="PROSITE" id="PS50235">
    <property type="entry name" value="USP_3"/>
    <property type="match status" value="1"/>
</dbReference>
<evidence type="ECO:0000256" key="3">
    <source>
        <dbReference type="ARBA" id="ARBA00022771"/>
    </source>
</evidence>
<dbReference type="Gene3D" id="3.90.70.10">
    <property type="entry name" value="Cysteine proteinases"/>
    <property type="match status" value="1"/>
</dbReference>
<dbReference type="SUPFAM" id="SSF54001">
    <property type="entry name" value="Cysteine proteinases"/>
    <property type="match status" value="1"/>
</dbReference>
<keyword evidence="6 10" id="KW-0378">Hydrolase</keyword>
<name>A0A210QYW9_MIZYE</name>
<feature type="domain" description="USP" evidence="8">
    <location>
        <begin position="143"/>
        <end position="489"/>
    </location>
</feature>
<evidence type="ECO:0000256" key="2">
    <source>
        <dbReference type="ARBA" id="ARBA00022723"/>
    </source>
</evidence>
<feature type="compositionally biased region" description="Basic residues" evidence="7">
    <location>
        <begin position="110"/>
        <end position="119"/>
    </location>
</feature>
<dbReference type="GO" id="GO:0008270">
    <property type="term" value="F:zinc ion binding"/>
    <property type="evidence" value="ECO:0007669"/>
    <property type="project" value="UniProtKB-KW"/>
</dbReference>
<dbReference type="InterPro" id="IPR001394">
    <property type="entry name" value="Peptidase_C19_UCH"/>
</dbReference>
<keyword evidence="6" id="KW-0645">Protease</keyword>
<protein>
    <recommendedName>
        <fullName evidence="6">Ubiquitin carboxyl-terminal hydrolase</fullName>
        <ecNumber evidence="6">3.4.19.12</ecNumber>
    </recommendedName>
</protein>
<dbReference type="SUPFAM" id="SSF57850">
    <property type="entry name" value="RING/U-box"/>
    <property type="match status" value="1"/>
</dbReference>
<dbReference type="AlphaFoldDB" id="A0A210QYW9"/>
<feature type="region of interest" description="Disordered" evidence="7">
    <location>
        <begin position="109"/>
        <end position="143"/>
    </location>
</feature>
<dbReference type="FunFam" id="3.90.70.10:FF:000189">
    <property type="entry name" value="Ubiquitinyl hydrolase 1"/>
    <property type="match status" value="1"/>
</dbReference>
<evidence type="ECO:0000256" key="6">
    <source>
        <dbReference type="RuleBase" id="RU366025"/>
    </source>
</evidence>
<evidence type="ECO:0000256" key="4">
    <source>
        <dbReference type="ARBA" id="ARBA00022833"/>
    </source>
</evidence>
<comment type="catalytic activity">
    <reaction evidence="1 6">
        <text>Thiol-dependent hydrolysis of ester, thioester, amide, peptide and isopeptide bonds formed by the C-terminal Gly of ubiquitin (a 76-residue protein attached to proteins as an intracellular targeting signal).</text>
        <dbReference type="EC" id="3.4.19.12"/>
    </reaction>
</comment>
<gene>
    <name evidence="10" type="ORF">KP79_PYT15349</name>
</gene>
<dbReference type="STRING" id="6573.A0A210QYW9"/>
<keyword evidence="6" id="KW-0833">Ubl conjugation pathway</keyword>
<dbReference type="InterPro" id="IPR050185">
    <property type="entry name" value="Ub_carboxyl-term_hydrolase"/>
</dbReference>
<comment type="caution">
    <text evidence="10">The sequence shown here is derived from an EMBL/GenBank/DDBJ whole genome shotgun (WGS) entry which is preliminary data.</text>
</comment>
<dbReference type="GO" id="GO:0016579">
    <property type="term" value="P:protein deubiquitination"/>
    <property type="evidence" value="ECO:0007669"/>
    <property type="project" value="InterPro"/>
</dbReference>
<dbReference type="EC" id="3.4.19.12" evidence="6"/>
<dbReference type="GO" id="GO:0006508">
    <property type="term" value="P:proteolysis"/>
    <property type="evidence" value="ECO:0007669"/>
    <property type="project" value="UniProtKB-KW"/>
</dbReference>
<dbReference type="InterPro" id="IPR038765">
    <property type="entry name" value="Papain-like_cys_pep_sf"/>
</dbReference>
<evidence type="ECO:0000256" key="7">
    <source>
        <dbReference type="SAM" id="MobiDB-lite"/>
    </source>
</evidence>
<keyword evidence="11" id="KW-1185">Reference proteome</keyword>
<dbReference type="EMBL" id="NEDP02001165">
    <property type="protein sequence ID" value="OWF53968.1"/>
    <property type="molecule type" value="Genomic_DNA"/>
</dbReference>
<dbReference type="InterPro" id="IPR028889">
    <property type="entry name" value="USP"/>
</dbReference>
<dbReference type="Proteomes" id="UP000242188">
    <property type="component" value="Unassembled WGS sequence"/>
</dbReference>
<organism evidence="10 11">
    <name type="scientific">Mizuhopecten yessoensis</name>
    <name type="common">Japanese scallop</name>
    <name type="synonym">Patinopecten yessoensis</name>
    <dbReference type="NCBI Taxonomy" id="6573"/>
    <lineage>
        <taxon>Eukaryota</taxon>
        <taxon>Metazoa</taxon>
        <taxon>Spiralia</taxon>
        <taxon>Lophotrochozoa</taxon>
        <taxon>Mollusca</taxon>
        <taxon>Bivalvia</taxon>
        <taxon>Autobranchia</taxon>
        <taxon>Pteriomorphia</taxon>
        <taxon>Pectinida</taxon>
        <taxon>Pectinoidea</taxon>
        <taxon>Pectinidae</taxon>
        <taxon>Mizuhopecten</taxon>
    </lineage>
</organism>
<feature type="domain" description="UBP-type" evidence="9">
    <location>
        <begin position="1"/>
        <end position="109"/>
    </location>
</feature>
<dbReference type="InterPro" id="IPR018200">
    <property type="entry name" value="USP_CS"/>
</dbReference>
<evidence type="ECO:0000256" key="1">
    <source>
        <dbReference type="ARBA" id="ARBA00000707"/>
    </source>
</evidence>
<dbReference type="Pfam" id="PF00443">
    <property type="entry name" value="UCH"/>
    <property type="match status" value="1"/>
</dbReference>
<dbReference type="Gene3D" id="3.30.40.10">
    <property type="entry name" value="Zinc/RING finger domain, C3HC4 (zinc finger)"/>
    <property type="match status" value="1"/>
</dbReference>
<evidence type="ECO:0000256" key="5">
    <source>
        <dbReference type="PROSITE-ProRule" id="PRU00502"/>
    </source>
</evidence>
<keyword evidence="3 5" id="KW-0863">Zinc-finger</keyword>
<keyword evidence="4" id="KW-0862">Zinc</keyword>
<dbReference type="PANTHER" id="PTHR21646:SF19">
    <property type="entry name" value="UBIQUITIN CARBOXYL-TERMINAL HYDROLASE 3"/>
    <property type="match status" value="1"/>
</dbReference>
<evidence type="ECO:0000259" key="8">
    <source>
        <dbReference type="PROSITE" id="PS50235"/>
    </source>
</evidence>
<dbReference type="Pfam" id="PF02148">
    <property type="entry name" value="zf-UBP"/>
    <property type="match status" value="1"/>
</dbReference>
<comment type="similarity">
    <text evidence="6">Belongs to the peptidase C19 family.</text>
</comment>
<dbReference type="PANTHER" id="PTHR21646">
    <property type="entry name" value="UBIQUITIN CARBOXYL-TERMINAL HYDROLASE"/>
    <property type="match status" value="1"/>
</dbReference>
<reference evidence="10 11" key="1">
    <citation type="journal article" date="2017" name="Nat. Ecol. Evol.">
        <title>Scallop genome provides insights into evolution of bilaterian karyotype and development.</title>
        <authorList>
            <person name="Wang S."/>
            <person name="Zhang J."/>
            <person name="Jiao W."/>
            <person name="Li J."/>
            <person name="Xun X."/>
            <person name="Sun Y."/>
            <person name="Guo X."/>
            <person name="Huan P."/>
            <person name="Dong B."/>
            <person name="Zhang L."/>
            <person name="Hu X."/>
            <person name="Sun X."/>
            <person name="Wang J."/>
            <person name="Zhao C."/>
            <person name="Wang Y."/>
            <person name="Wang D."/>
            <person name="Huang X."/>
            <person name="Wang R."/>
            <person name="Lv J."/>
            <person name="Li Y."/>
            <person name="Zhang Z."/>
            <person name="Liu B."/>
            <person name="Lu W."/>
            <person name="Hui Y."/>
            <person name="Liang J."/>
            <person name="Zhou Z."/>
            <person name="Hou R."/>
            <person name="Li X."/>
            <person name="Liu Y."/>
            <person name="Li H."/>
            <person name="Ning X."/>
            <person name="Lin Y."/>
            <person name="Zhao L."/>
            <person name="Xing Q."/>
            <person name="Dou J."/>
            <person name="Li Y."/>
            <person name="Mao J."/>
            <person name="Guo H."/>
            <person name="Dou H."/>
            <person name="Li T."/>
            <person name="Mu C."/>
            <person name="Jiang W."/>
            <person name="Fu Q."/>
            <person name="Fu X."/>
            <person name="Miao Y."/>
            <person name="Liu J."/>
            <person name="Yu Q."/>
            <person name="Li R."/>
            <person name="Liao H."/>
            <person name="Li X."/>
            <person name="Kong Y."/>
            <person name="Jiang Z."/>
            <person name="Chourrout D."/>
            <person name="Li R."/>
            <person name="Bao Z."/>
        </authorList>
    </citation>
    <scope>NUCLEOTIDE SEQUENCE [LARGE SCALE GENOMIC DNA]</scope>
    <source>
        <strain evidence="10 11">PY_sf001</strain>
    </source>
</reference>
<sequence>MECPHLEETVHVTAPSIKSENLPPDYFCAACKTDKSPWICARCGKIHCGRYVNGHAKEHHEATTQHAVCMDCDNHAVYCYICDEFVINDTKYGHLDKLRKSLQSLASARNHIRQKVRRRASTDSQENDRHRKKVKKDDRPRSSGLRNLGNTCFMNAVLQSLSNIQQFCGYIKQLPSLEEKISKSRKYHHTRKTRNEEDDVLLIEELRKTLVALWQGTKGAISPESLFCVIWKVVPRFRGYQQQDAHEFMRYLLDRLHTELLTLLPYPNNNSPFIGPKGKSTIVTAIFGGLLQNEVNCLVCGVESKKHDPFLDLSLDIPAQFATRGGKSKDGEQQVCRLSDCLTSFTEVEELEESELYMCSNCKKRQRSTKKFWIRRLPNVLCLHIKRFRWQSFFRMKLETFIEFPLRELNMNRYVLDNLHETRGSYGGSSQYDLAAVIVHHGSGAGSGHYTAYAMHEGQWYHFNDSTVTPCDPEVVAKCKAYILFYIRREFKLPEYLGINGNSHRQ</sequence>
<proteinExistence type="inferred from homology"/>
<dbReference type="PROSITE" id="PS50271">
    <property type="entry name" value="ZF_UBP"/>
    <property type="match status" value="1"/>
</dbReference>
<accession>A0A210QYW9</accession>
<dbReference type="SMART" id="SM00290">
    <property type="entry name" value="ZnF_UBP"/>
    <property type="match status" value="1"/>
</dbReference>
<keyword evidence="2" id="KW-0479">Metal-binding</keyword>
<dbReference type="PROSITE" id="PS00973">
    <property type="entry name" value="USP_2"/>
    <property type="match status" value="1"/>
</dbReference>
<evidence type="ECO:0000313" key="10">
    <source>
        <dbReference type="EMBL" id="OWF53968.1"/>
    </source>
</evidence>
<dbReference type="InterPro" id="IPR001607">
    <property type="entry name" value="Znf_UBP"/>
</dbReference>
<evidence type="ECO:0000313" key="11">
    <source>
        <dbReference type="Proteomes" id="UP000242188"/>
    </source>
</evidence>
<dbReference type="InterPro" id="IPR013083">
    <property type="entry name" value="Znf_RING/FYVE/PHD"/>
</dbReference>
<dbReference type="GO" id="GO:0004843">
    <property type="term" value="F:cysteine-type deubiquitinase activity"/>
    <property type="evidence" value="ECO:0007669"/>
    <property type="project" value="UniProtKB-UniRule"/>
</dbReference>
<keyword evidence="6" id="KW-0788">Thiol protease</keyword>